<accession>A0ABS1U6B2</accession>
<protein>
    <submittedName>
        <fullName evidence="2">DUF1127 domain-containing protein</fullName>
    </submittedName>
</protein>
<sequence>MAILNARTRPLPWFRPSLPVLPSLRAIMRAAITRRYLMEMDDRMLKDIGISRVDALREAERLPWDLGRRG</sequence>
<feature type="domain" description="YjiS-like" evidence="1">
    <location>
        <begin position="23"/>
        <end position="55"/>
    </location>
</feature>
<dbReference type="RefSeq" id="WP_202832490.1">
    <property type="nucleotide sequence ID" value="NZ_JAETWB010000006.1"/>
</dbReference>
<proteinExistence type="predicted"/>
<dbReference type="InterPro" id="IPR009506">
    <property type="entry name" value="YjiS-like"/>
</dbReference>
<organism evidence="2 3">
    <name type="scientific">Belnapia arida</name>
    <dbReference type="NCBI Taxonomy" id="2804533"/>
    <lineage>
        <taxon>Bacteria</taxon>
        <taxon>Pseudomonadati</taxon>
        <taxon>Pseudomonadota</taxon>
        <taxon>Alphaproteobacteria</taxon>
        <taxon>Acetobacterales</taxon>
        <taxon>Roseomonadaceae</taxon>
        <taxon>Belnapia</taxon>
    </lineage>
</organism>
<evidence type="ECO:0000313" key="2">
    <source>
        <dbReference type="EMBL" id="MBL6079222.1"/>
    </source>
</evidence>
<dbReference type="Pfam" id="PF06568">
    <property type="entry name" value="YjiS-like"/>
    <property type="match status" value="1"/>
</dbReference>
<reference evidence="2 3" key="1">
    <citation type="submission" date="2021-01" db="EMBL/GenBank/DDBJ databases">
        <title>Belnapia mucosa sp. nov. and Belnapia arida sp. nov., isolated from the Tabernas Desert (Almeria, Spain).</title>
        <authorList>
            <person name="Molina-Menor E."/>
            <person name="Vidal-Verdu A."/>
            <person name="Calonge A."/>
            <person name="Satari L."/>
            <person name="Pereto J."/>
            <person name="Porcar M."/>
        </authorList>
    </citation>
    <scope>NUCLEOTIDE SEQUENCE [LARGE SCALE GENOMIC DNA]</scope>
    <source>
        <strain evidence="2 3">T18</strain>
    </source>
</reference>
<dbReference type="EMBL" id="JAETWB010000006">
    <property type="protein sequence ID" value="MBL6079222.1"/>
    <property type="molecule type" value="Genomic_DNA"/>
</dbReference>
<gene>
    <name evidence="2" type="ORF">JMJ56_14480</name>
</gene>
<keyword evidence="3" id="KW-1185">Reference proteome</keyword>
<dbReference type="Proteomes" id="UP000660885">
    <property type="component" value="Unassembled WGS sequence"/>
</dbReference>
<name>A0ABS1U6B2_9PROT</name>
<evidence type="ECO:0000313" key="3">
    <source>
        <dbReference type="Proteomes" id="UP000660885"/>
    </source>
</evidence>
<comment type="caution">
    <text evidence="2">The sequence shown here is derived from an EMBL/GenBank/DDBJ whole genome shotgun (WGS) entry which is preliminary data.</text>
</comment>
<evidence type="ECO:0000259" key="1">
    <source>
        <dbReference type="Pfam" id="PF06568"/>
    </source>
</evidence>